<accession>A0A645BXS9</accession>
<name>A0A645BXS9_9ZZZZ</name>
<dbReference type="EMBL" id="VSSQ01021963">
    <property type="protein sequence ID" value="MPM67923.1"/>
    <property type="molecule type" value="Genomic_DNA"/>
</dbReference>
<dbReference type="CDD" id="cd00093">
    <property type="entry name" value="HTH_XRE"/>
    <property type="match status" value="1"/>
</dbReference>
<dbReference type="GO" id="GO:0003677">
    <property type="term" value="F:DNA binding"/>
    <property type="evidence" value="ECO:0007669"/>
    <property type="project" value="InterPro"/>
</dbReference>
<reference evidence="2" key="1">
    <citation type="submission" date="2019-08" db="EMBL/GenBank/DDBJ databases">
        <authorList>
            <person name="Kucharzyk K."/>
            <person name="Murdoch R.W."/>
            <person name="Higgins S."/>
            <person name="Loffler F."/>
        </authorList>
    </citation>
    <scope>NUCLEOTIDE SEQUENCE</scope>
</reference>
<evidence type="ECO:0000259" key="1">
    <source>
        <dbReference type="PROSITE" id="PS50943"/>
    </source>
</evidence>
<protein>
    <recommendedName>
        <fullName evidence="1">HTH cro/C1-type domain-containing protein</fullName>
    </recommendedName>
</protein>
<evidence type="ECO:0000313" key="2">
    <source>
        <dbReference type="EMBL" id="MPM67923.1"/>
    </source>
</evidence>
<organism evidence="2">
    <name type="scientific">bioreactor metagenome</name>
    <dbReference type="NCBI Taxonomy" id="1076179"/>
    <lineage>
        <taxon>unclassified sequences</taxon>
        <taxon>metagenomes</taxon>
        <taxon>ecological metagenomes</taxon>
    </lineage>
</organism>
<dbReference type="Gene3D" id="1.10.260.40">
    <property type="entry name" value="lambda repressor-like DNA-binding domains"/>
    <property type="match status" value="1"/>
</dbReference>
<dbReference type="AlphaFoldDB" id="A0A645BXS9"/>
<dbReference type="SUPFAM" id="SSF47413">
    <property type="entry name" value="lambda repressor-like DNA-binding domains"/>
    <property type="match status" value="1"/>
</dbReference>
<dbReference type="InterPro" id="IPR010982">
    <property type="entry name" value="Lambda_DNA-bd_dom_sf"/>
</dbReference>
<dbReference type="InterPro" id="IPR001387">
    <property type="entry name" value="Cro/C1-type_HTH"/>
</dbReference>
<proteinExistence type="predicted"/>
<comment type="caution">
    <text evidence="2">The sequence shown here is derived from an EMBL/GenBank/DDBJ whole genome shotgun (WGS) entry which is preliminary data.</text>
</comment>
<gene>
    <name evidence="2" type="ORF">SDC9_114848</name>
</gene>
<feature type="domain" description="HTH cro/C1-type" evidence="1">
    <location>
        <begin position="21"/>
        <end position="53"/>
    </location>
</feature>
<sequence length="133" mass="15273">MKNIFSLIGRRQSELLFYVRLLFARKGRKITQKDIANMAATTQRTVSNIEAGECINSKSAPHMFEAYALYWPEIRELFGELFYMLQNILSIPAKYKAILCDEGANRSRVPQKYIIDFDKAEQALAIDFKAITA</sequence>
<dbReference type="PROSITE" id="PS50943">
    <property type="entry name" value="HTH_CROC1"/>
    <property type="match status" value="1"/>
</dbReference>